<dbReference type="EMBL" id="MAYH01000012">
    <property type="protein sequence ID" value="OCA76004.1"/>
    <property type="molecule type" value="Genomic_DNA"/>
</dbReference>
<name>A0A1B8ZWS5_9FLAO</name>
<dbReference type="PROSITE" id="PS51257">
    <property type="entry name" value="PROKAR_LIPOPROTEIN"/>
    <property type="match status" value="1"/>
</dbReference>
<proteinExistence type="predicted"/>
<keyword evidence="2" id="KW-1185">Reference proteome</keyword>
<organism evidence="1 2">
    <name type="scientific">Chryseobacterium artocarpi</name>
    <dbReference type="NCBI Taxonomy" id="1414727"/>
    <lineage>
        <taxon>Bacteria</taxon>
        <taxon>Pseudomonadati</taxon>
        <taxon>Bacteroidota</taxon>
        <taxon>Flavobacteriia</taxon>
        <taxon>Flavobacteriales</taxon>
        <taxon>Weeksellaceae</taxon>
        <taxon>Chryseobacterium group</taxon>
        <taxon>Chryseobacterium</taxon>
    </lineage>
</organism>
<comment type="caution">
    <text evidence="1">The sequence shown here is derived from an EMBL/GenBank/DDBJ whole genome shotgun (WGS) entry which is preliminary data.</text>
</comment>
<evidence type="ECO:0000313" key="2">
    <source>
        <dbReference type="Proteomes" id="UP000092651"/>
    </source>
</evidence>
<accession>A0A1B8ZWS5</accession>
<dbReference type="AlphaFoldDB" id="A0A1B8ZWS5"/>
<reference evidence="1 2" key="1">
    <citation type="submission" date="2016-07" db="EMBL/GenBank/DDBJ databases">
        <authorList>
            <person name="Jeong J.-J."/>
            <person name="Kim D.W."/>
            <person name="Sang M.K."/>
            <person name="Choi I.-G."/>
            <person name="Kim K.D."/>
        </authorList>
    </citation>
    <scope>NUCLEOTIDE SEQUENCE [LARGE SCALE GENOMIC DNA]</scope>
    <source>
        <strain evidence="1 2">UTM-3</strain>
    </source>
</reference>
<protein>
    <recommendedName>
        <fullName evidence="3">Lipoprotein</fullName>
    </recommendedName>
</protein>
<dbReference type="Proteomes" id="UP000092651">
    <property type="component" value="Unassembled WGS sequence"/>
</dbReference>
<sequence>MKNIITILFILTLSACNKTIKKEEVQPEKVNTTLNTVLEKQIMAGAAPEYGSFDHYDKKDLDALVEIEATHLQQNGFKNISNEDFIKKIEEIFNRKIDPASTTAYLKINQDEKCDKDLNFKPFTADNQYIYISKKYNLITYFYPLPTIIDYKTLYPKLTALENIPIEIEVEGEKINAARWKDIPDLQQIRNDNLQILTARNKYLFNDSKVDLEWLKLHDKQFLETLVKNFGYVKNKDLVSFVLENNYNNTDEFEKVFFNVRCKGDIVFNKEVMDVIAHLTSGDKTKYLNSISDLIIKETKDNNSWVFSDKSFEKKAEILGKLAYYSTKITESSNIYYTFFSTLNGNMEGKNYEAEFKKNNYYNIPDFKKIWEETKTGGISYPGME</sequence>
<dbReference type="RefSeq" id="WP_065393677.1">
    <property type="nucleotide sequence ID" value="NZ_MAYH01000012.1"/>
</dbReference>
<gene>
    <name evidence="1" type="ORF">BBI01_04730</name>
</gene>
<dbReference type="OrthoDB" id="767755at2"/>
<evidence type="ECO:0000313" key="1">
    <source>
        <dbReference type="EMBL" id="OCA76004.1"/>
    </source>
</evidence>
<evidence type="ECO:0008006" key="3">
    <source>
        <dbReference type="Google" id="ProtNLM"/>
    </source>
</evidence>